<sequence>MGGEKKKTHQLKPSGADWSVETGGRNVEQIVTFIKGFDATRIAQAATAYKDAHKAVGDVRKAIEEQAGQLAKVWEGNASVEAQKALGVLYVTMGELAEKLDKMHTPVDNLANVVRKHQAFIDDTWKGVMPTWANQDLGSWNDSIPDIYSTYSGVYGGDDAKSDFGSQDELAGLHLQTFGNDLQHVHAEIPDSVEKVLRDIDYPVPNQDTPPPVQLPNNNNRPYGNVNASPYDGSGYTGLPAGQYGTDNPGYGTTDPSTGYPTDPNGTYPPGGDGTGDGTGGNGDNGGTGTGTSPTGVNPVGTTGPGGTNPAYNPAVHNPSATGTNPSTSLQDFNPANTAGHNPAGTHPTAGTTGYGSPSTSSYGPGTTGGPGTGTGGGVMGANPAATSIAGRGATTGTGMPFLPMGAGGGAGAQESEKPESTTWLHEDDDVWGSDPGTVVNSRIG</sequence>
<dbReference type="Gene3D" id="1.10.287.1060">
    <property type="entry name" value="ESAT-6-like"/>
    <property type="match status" value="1"/>
</dbReference>
<protein>
    <submittedName>
        <fullName evidence="2">WXG100 family type VII secretion target</fullName>
    </submittedName>
</protein>
<keyword evidence="3" id="KW-1185">Reference proteome</keyword>
<gene>
    <name evidence="2" type="ORF">MF672_046910</name>
</gene>
<feature type="compositionally biased region" description="Low complexity" evidence="1">
    <location>
        <begin position="343"/>
        <end position="365"/>
    </location>
</feature>
<dbReference type="InterPro" id="IPR036689">
    <property type="entry name" value="ESAT-6-like_sf"/>
</dbReference>
<dbReference type="Pfam" id="PF06013">
    <property type="entry name" value="WXG100"/>
    <property type="match status" value="1"/>
</dbReference>
<reference evidence="2 3" key="1">
    <citation type="submission" date="2022-04" db="EMBL/GenBank/DDBJ databases">
        <title>Genome draft of Actinomadura sp. ATCC 31491.</title>
        <authorList>
            <person name="Shi X."/>
            <person name="Du Y."/>
        </authorList>
    </citation>
    <scope>NUCLEOTIDE SEQUENCE [LARGE SCALE GENOMIC DNA]</scope>
    <source>
        <strain evidence="2 3">ATCC 31491</strain>
    </source>
</reference>
<feature type="compositionally biased region" description="Gly residues" evidence="1">
    <location>
        <begin position="269"/>
        <end position="290"/>
    </location>
</feature>
<feature type="compositionally biased region" description="Low complexity" evidence="1">
    <location>
        <begin position="258"/>
        <end position="268"/>
    </location>
</feature>
<proteinExistence type="predicted"/>
<comment type="caution">
    <text evidence="2">The sequence shown here is derived from an EMBL/GenBank/DDBJ whole genome shotgun (WGS) entry which is preliminary data.</text>
</comment>
<dbReference type="EMBL" id="JAKRKC020000003">
    <property type="protein sequence ID" value="MCK2221286.1"/>
    <property type="molecule type" value="Genomic_DNA"/>
</dbReference>
<dbReference type="RefSeq" id="WP_242373735.1">
    <property type="nucleotide sequence ID" value="NZ_JAKRKC020000003.1"/>
</dbReference>
<evidence type="ECO:0000256" key="1">
    <source>
        <dbReference type="SAM" id="MobiDB-lite"/>
    </source>
</evidence>
<feature type="compositionally biased region" description="Gly residues" evidence="1">
    <location>
        <begin position="366"/>
        <end position="380"/>
    </location>
</feature>
<organism evidence="2 3">
    <name type="scientific">Actinomadura luzonensis</name>
    <dbReference type="NCBI Taxonomy" id="2805427"/>
    <lineage>
        <taxon>Bacteria</taxon>
        <taxon>Bacillati</taxon>
        <taxon>Actinomycetota</taxon>
        <taxon>Actinomycetes</taxon>
        <taxon>Streptosporangiales</taxon>
        <taxon>Thermomonosporaceae</taxon>
        <taxon>Actinomadura</taxon>
    </lineage>
</organism>
<feature type="compositionally biased region" description="Low complexity" evidence="1">
    <location>
        <begin position="217"/>
        <end position="227"/>
    </location>
</feature>
<dbReference type="Proteomes" id="UP001317259">
    <property type="component" value="Unassembled WGS sequence"/>
</dbReference>
<feature type="region of interest" description="Disordered" evidence="1">
    <location>
        <begin position="202"/>
        <end position="445"/>
    </location>
</feature>
<accession>A0ABT0G9M1</accession>
<evidence type="ECO:0000313" key="3">
    <source>
        <dbReference type="Proteomes" id="UP001317259"/>
    </source>
</evidence>
<name>A0ABT0G9M1_9ACTN</name>
<feature type="compositionally biased region" description="Low complexity" evidence="1">
    <location>
        <begin position="291"/>
        <end position="302"/>
    </location>
</feature>
<feature type="compositionally biased region" description="Polar residues" evidence="1">
    <location>
        <begin position="319"/>
        <end position="340"/>
    </location>
</feature>
<dbReference type="InterPro" id="IPR010310">
    <property type="entry name" value="T7SS_ESAT-6-like"/>
</dbReference>
<dbReference type="SUPFAM" id="SSF140453">
    <property type="entry name" value="EsxAB dimer-like"/>
    <property type="match status" value="1"/>
</dbReference>
<evidence type="ECO:0000313" key="2">
    <source>
        <dbReference type="EMBL" id="MCK2221286.1"/>
    </source>
</evidence>